<sequence length="38" mass="4082">MLKSRMGKIVATGILFLNLFASTPVIAETYTPQDPGSI</sequence>
<accession>A0ABN0KFX1</accession>
<evidence type="ECO:0000313" key="2">
    <source>
        <dbReference type="Proteomes" id="UP000013866"/>
    </source>
</evidence>
<gene>
    <name evidence="1" type="ORF">UAO_01669</name>
</gene>
<dbReference type="Proteomes" id="UP000013866">
    <property type="component" value="Unassembled WGS sequence"/>
</dbReference>
<comment type="caution">
    <text evidence="1">The sequence shown here is derived from an EMBL/GenBank/DDBJ whole genome shotgun (WGS) entry which is preliminary data.</text>
</comment>
<organism evidence="1 2">
    <name type="scientific">Enterococcus villorum ATCC 700913</name>
    <dbReference type="NCBI Taxonomy" id="1158604"/>
    <lineage>
        <taxon>Bacteria</taxon>
        <taxon>Bacillati</taxon>
        <taxon>Bacillota</taxon>
        <taxon>Bacilli</taxon>
        <taxon>Lactobacillales</taxon>
        <taxon>Enterococcaceae</taxon>
        <taxon>Enterococcus</taxon>
    </lineage>
</organism>
<reference evidence="1 2" key="1">
    <citation type="submission" date="2013-02" db="EMBL/GenBank/DDBJ databases">
        <title>The Genome Sequence of Enterococcus villorum ATCC_700913.</title>
        <authorList>
            <consortium name="The Broad Institute Genome Sequencing Platform"/>
            <consortium name="The Broad Institute Genome Sequencing Center for Infectious Disease"/>
            <person name="Earl A.M."/>
            <person name="Gilmore M.S."/>
            <person name="Lebreton F."/>
            <person name="Walker B."/>
            <person name="Young S.K."/>
            <person name="Zeng Q."/>
            <person name="Gargeya S."/>
            <person name="Fitzgerald M."/>
            <person name="Haas B."/>
            <person name="Abouelleil A."/>
            <person name="Alvarado L."/>
            <person name="Arachchi H.M."/>
            <person name="Berlin A.M."/>
            <person name="Chapman S.B."/>
            <person name="Dewar J."/>
            <person name="Goldberg J."/>
            <person name="Griggs A."/>
            <person name="Gujja S."/>
            <person name="Hansen M."/>
            <person name="Howarth C."/>
            <person name="Imamovic A."/>
            <person name="Larimer J."/>
            <person name="McCowan C."/>
            <person name="Murphy C."/>
            <person name="Neiman D."/>
            <person name="Pearson M."/>
            <person name="Priest M."/>
            <person name="Roberts A."/>
            <person name="Saif S."/>
            <person name="Shea T."/>
            <person name="Sisk P."/>
            <person name="Sykes S."/>
            <person name="Wortman J."/>
            <person name="Nusbaum C."/>
            <person name="Birren B."/>
        </authorList>
    </citation>
    <scope>NUCLEOTIDE SEQUENCE [LARGE SCALE GENOMIC DNA]</scope>
    <source>
        <strain evidence="1 2">ATCC 700913</strain>
    </source>
</reference>
<keyword evidence="2" id="KW-1185">Reference proteome</keyword>
<name>A0ABN0KFX1_9ENTE</name>
<evidence type="ECO:0000313" key="1">
    <source>
        <dbReference type="EMBL" id="EOH88937.1"/>
    </source>
</evidence>
<proteinExistence type="predicted"/>
<protein>
    <submittedName>
        <fullName evidence="1">Uncharacterized protein</fullName>
    </submittedName>
</protein>
<dbReference type="EMBL" id="AJAN01000025">
    <property type="protein sequence ID" value="EOH88937.1"/>
    <property type="molecule type" value="Genomic_DNA"/>
</dbReference>